<organism evidence="1 2">
    <name type="scientific">Coniosporium uncinatum</name>
    <dbReference type="NCBI Taxonomy" id="93489"/>
    <lineage>
        <taxon>Eukaryota</taxon>
        <taxon>Fungi</taxon>
        <taxon>Dikarya</taxon>
        <taxon>Ascomycota</taxon>
        <taxon>Pezizomycotina</taxon>
        <taxon>Dothideomycetes</taxon>
        <taxon>Dothideomycetes incertae sedis</taxon>
        <taxon>Coniosporium</taxon>
    </lineage>
</organism>
<keyword evidence="2" id="KW-1185">Reference proteome</keyword>
<dbReference type="EMBL" id="JAWDJW010001915">
    <property type="protein sequence ID" value="KAK3078413.1"/>
    <property type="molecule type" value="Genomic_DNA"/>
</dbReference>
<name>A0ACC3DNV8_9PEZI</name>
<comment type="caution">
    <text evidence="1">The sequence shown here is derived from an EMBL/GenBank/DDBJ whole genome shotgun (WGS) entry which is preliminary data.</text>
</comment>
<evidence type="ECO:0000313" key="2">
    <source>
        <dbReference type="Proteomes" id="UP001186974"/>
    </source>
</evidence>
<sequence>MARFVAALSLFVSSLAALAQAQDIPKCGPGSPCPADAPCCSQYGQCGVGAYCLGGCDPLFSHSLTSCAPAPVCKSADYKLTSLDGTAPINRYLGDASDTNWVYSGTPVVYQDNSILLTMAQDTVGTLMASTHYVWYGKISATLQTSQGAGVVTAFIMMSDVKDEIDFEFVGTDTEHVQSNFYSQGITNYNNGAKLSVSATESTTHTYTIDWQPDTITWSIDGNVQRTLKRDDTWNSTSNRWDYPQTPSRVMLSLWPAGLPSNGQGTIEWAGGLVDWNSPYMQNGYYYARVTDVNVECYDPPQGANVQGSKSYVYTNVAGTNDT</sequence>
<evidence type="ECO:0000313" key="1">
    <source>
        <dbReference type="EMBL" id="KAK3078413.1"/>
    </source>
</evidence>
<proteinExistence type="predicted"/>
<dbReference type="Proteomes" id="UP001186974">
    <property type="component" value="Unassembled WGS sequence"/>
</dbReference>
<gene>
    <name evidence="1" type="ORF">LTS18_007572</name>
</gene>
<protein>
    <submittedName>
        <fullName evidence="1">Uncharacterized protein</fullName>
    </submittedName>
</protein>
<accession>A0ACC3DNV8</accession>
<reference evidence="1" key="1">
    <citation type="submission" date="2024-09" db="EMBL/GenBank/DDBJ databases">
        <title>Black Yeasts Isolated from many extreme environments.</title>
        <authorList>
            <person name="Coleine C."/>
            <person name="Stajich J.E."/>
            <person name="Selbmann L."/>
        </authorList>
    </citation>
    <scope>NUCLEOTIDE SEQUENCE</scope>
    <source>
        <strain evidence="1">CCFEE 5737</strain>
    </source>
</reference>
<feature type="non-terminal residue" evidence="1">
    <location>
        <position position="323"/>
    </location>
</feature>